<reference evidence="1" key="1">
    <citation type="submission" date="2016-01" db="EMBL/GenBank/DDBJ databases">
        <authorList>
            <person name="Peeters C."/>
        </authorList>
    </citation>
    <scope>NUCLEOTIDE SEQUENCE [LARGE SCALE GENOMIC DNA]</scope>
    <source>
        <strain evidence="1">LMG 22940</strain>
    </source>
</reference>
<proteinExistence type="predicted"/>
<name>A0A158HXB9_9BURK</name>
<dbReference type="Proteomes" id="UP000054770">
    <property type="component" value="Unassembled WGS sequence"/>
</dbReference>
<accession>A0A158HXB9</accession>
<organism evidence="1 2">
    <name type="scientific">Caballeronia choica</name>
    <dbReference type="NCBI Taxonomy" id="326476"/>
    <lineage>
        <taxon>Bacteria</taxon>
        <taxon>Pseudomonadati</taxon>
        <taxon>Pseudomonadota</taxon>
        <taxon>Betaproteobacteria</taxon>
        <taxon>Burkholderiales</taxon>
        <taxon>Burkholderiaceae</taxon>
        <taxon>Caballeronia</taxon>
    </lineage>
</organism>
<comment type="caution">
    <text evidence="1">The sequence shown here is derived from an EMBL/GenBank/DDBJ whole genome shotgun (WGS) entry which is preliminary data.</text>
</comment>
<dbReference type="OrthoDB" id="9111521at2"/>
<protein>
    <submittedName>
        <fullName evidence="1">Fis family transcriptional regulator</fullName>
    </submittedName>
</protein>
<gene>
    <name evidence="1" type="ORF">AWB68_02377</name>
</gene>
<dbReference type="EMBL" id="FCON02000020">
    <property type="protein sequence ID" value="SAL48531.1"/>
    <property type="molecule type" value="Genomic_DNA"/>
</dbReference>
<evidence type="ECO:0000313" key="1">
    <source>
        <dbReference type="EMBL" id="SAL48531.1"/>
    </source>
</evidence>
<dbReference type="AlphaFoldDB" id="A0A158HXB9"/>
<evidence type="ECO:0000313" key="2">
    <source>
        <dbReference type="Proteomes" id="UP000054770"/>
    </source>
</evidence>
<keyword evidence="2" id="KW-1185">Reference proteome</keyword>
<sequence length="154" mass="17058">MTRPPLSKRSARAGRARLEKKRLLPIPRAVADELALHAHLSLEAIGADVDEIPPAQAVSEVVLLARYLSDARRGVLPDETCSPQTARWRGCDCGRDTGRWDVSSQAIFALLAAIVWLYDRQLQTAPLAALTTTSDRLDRYKAGEAYQPLQKRRA</sequence>